<evidence type="ECO:0000313" key="2">
    <source>
        <dbReference type="EMBL" id="KAH8031692.1"/>
    </source>
</evidence>
<feature type="compositionally biased region" description="Low complexity" evidence="1">
    <location>
        <begin position="220"/>
        <end position="239"/>
    </location>
</feature>
<feature type="region of interest" description="Disordered" evidence="1">
    <location>
        <begin position="1"/>
        <end position="23"/>
    </location>
</feature>
<feature type="compositionally biased region" description="Polar residues" evidence="1">
    <location>
        <begin position="1"/>
        <end position="12"/>
    </location>
</feature>
<comment type="caution">
    <text evidence="2">The sequence shown here is derived from an EMBL/GenBank/DDBJ whole genome shotgun (WGS) entry which is preliminary data.</text>
</comment>
<dbReference type="AlphaFoldDB" id="A0A9J6EBL4"/>
<sequence length="283" mass="31542">MDSNVASLTTVTPAPGMEEGKTEERPYRIPMHCEKGGGSDVKFMGQTNRYVNGALQRVMQHPALLVEVAELVKVEKAELVNSMRDRLDGLETLDGFMKLAGVVKERVFCHPFDDGCTQLDALNEDCWRHIRQYLFLDDVKELSSRERTNRREISRSCAMVRLDKVGLIMDDDHPAFLVQHFAKRRFGLDNGRTCCDSGTENDAFHWQPPDDDSCRDGAMPSQWPSGPSQSPSGGVSAASLPRRLDISSGRVSTNTPVNARVRQRLVGTPSPLRIVERWLGGDA</sequence>
<evidence type="ECO:0000313" key="3">
    <source>
        <dbReference type="Proteomes" id="UP000821866"/>
    </source>
</evidence>
<dbReference type="EMBL" id="JABSTU010000005">
    <property type="protein sequence ID" value="KAH8031692.1"/>
    <property type="molecule type" value="Genomic_DNA"/>
</dbReference>
<feature type="region of interest" description="Disordered" evidence="1">
    <location>
        <begin position="201"/>
        <end position="254"/>
    </location>
</feature>
<accession>A0A9J6EBL4</accession>
<reference evidence="2" key="1">
    <citation type="journal article" date="2020" name="Cell">
        <title>Large-Scale Comparative Analyses of Tick Genomes Elucidate Their Genetic Diversity and Vector Capacities.</title>
        <authorList>
            <consortium name="Tick Genome and Microbiome Consortium (TIGMIC)"/>
            <person name="Jia N."/>
            <person name="Wang J."/>
            <person name="Shi W."/>
            <person name="Du L."/>
            <person name="Sun Y."/>
            <person name="Zhan W."/>
            <person name="Jiang J.F."/>
            <person name="Wang Q."/>
            <person name="Zhang B."/>
            <person name="Ji P."/>
            <person name="Bell-Sakyi L."/>
            <person name="Cui X.M."/>
            <person name="Yuan T.T."/>
            <person name="Jiang B.G."/>
            <person name="Yang W.F."/>
            <person name="Lam T.T."/>
            <person name="Chang Q.C."/>
            <person name="Ding S.J."/>
            <person name="Wang X.J."/>
            <person name="Zhu J.G."/>
            <person name="Ruan X.D."/>
            <person name="Zhao L."/>
            <person name="Wei J.T."/>
            <person name="Ye R.Z."/>
            <person name="Que T.C."/>
            <person name="Du C.H."/>
            <person name="Zhou Y.H."/>
            <person name="Cheng J.X."/>
            <person name="Dai P.F."/>
            <person name="Guo W.B."/>
            <person name="Han X.H."/>
            <person name="Huang E.J."/>
            <person name="Li L.F."/>
            <person name="Wei W."/>
            <person name="Gao Y.C."/>
            <person name="Liu J.Z."/>
            <person name="Shao H.Z."/>
            <person name="Wang X."/>
            <person name="Wang C.C."/>
            <person name="Yang T.C."/>
            <person name="Huo Q.B."/>
            <person name="Li W."/>
            <person name="Chen H.Y."/>
            <person name="Chen S.E."/>
            <person name="Zhou L.G."/>
            <person name="Ni X.B."/>
            <person name="Tian J.H."/>
            <person name="Sheng Y."/>
            <person name="Liu T."/>
            <person name="Pan Y.S."/>
            <person name="Xia L.Y."/>
            <person name="Li J."/>
            <person name="Zhao F."/>
            <person name="Cao W.C."/>
        </authorList>
    </citation>
    <scope>NUCLEOTIDE SEQUENCE</scope>
    <source>
        <strain evidence="2">Rmic-2018</strain>
    </source>
</reference>
<evidence type="ECO:0000256" key="1">
    <source>
        <dbReference type="SAM" id="MobiDB-lite"/>
    </source>
</evidence>
<protein>
    <submittedName>
        <fullName evidence="2">Uncharacterized protein</fullName>
    </submittedName>
</protein>
<dbReference type="Proteomes" id="UP000821866">
    <property type="component" value="Chromosome 3"/>
</dbReference>
<gene>
    <name evidence="2" type="ORF">HPB51_020028</name>
</gene>
<organism evidence="2 3">
    <name type="scientific">Rhipicephalus microplus</name>
    <name type="common">Cattle tick</name>
    <name type="synonym">Boophilus microplus</name>
    <dbReference type="NCBI Taxonomy" id="6941"/>
    <lineage>
        <taxon>Eukaryota</taxon>
        <taxon>Metazoa</taxon>
        <taxon>Ecdysozoa</taxon>
        <taxon>Arthropoda</taxon>
        <taxon>Chelicerata</taxon>
        <taxon>Arachnida</taxon>
        <taxon>Acari</taxon>
        <taxon>Parasitiformes</taxon>
        <taxon>Ixodida</taxon>
        <taxon>Ixodoidea</taxon>
        <taxon>Ixodidae</taxon>
        <taxon>Rhipicephalinae</taxon>
        <taxon>Rhipicephalus</taxon>
        <taxon>Boophilus</taxon>
    </lineage>
</organism>
<proteinExistence type="predicted"/>
<keyword evidence="3" id="KW-1185">Reference proteome</keyword>
<reference evidence="2" key="2">
    <citation type="submission" date="2021-09" db="EMBL/GenBank/DDBJ databases">
        <authorList>
            <person name="Jia N."/>
            <person name="Wang J."/>
            <person name="Shi W."/>
            <person name="Du L."/>
            <person name="Sun Y."/>
            <person name="Zhan W."/>
            <person name="Jiang J."/>
            <person name="Wang Q."/>
            <person name="Zhang B."/>
            <person name="Ji P."/>
            <person name="Sakyi L.B."/>
            <person name="Cui X."/>
            <person name="Yuan T."/>
            <person name="Jiang B."/>
            <person name="Yang W."/>
            <person name="Lam T.T.-Y."/>
            <person name="Chang Q."/>
            <person name="Ding S."/>
            <person name="Wang X."/>
            <person name="Zhu J."/>
            <person name="Ruan X."/>
            <person name="Zhao L."/>
            <person name="Wei J."/>
            <person name="Que T."/>
            <person name="Du C."/>
            <person name="Cheng J."/>
            <person name="Dai P."/>
            <person name="Han X."/>
            <person name="Huang E."/>
            <person name="Gao Y."/>
            <person name="Liu J."/>
            <person name="Shao H."/>
            <person name="Ye R."/>
            <person name="Li L."/>
            <person name="Wei W."/>
            <person name="Wang X."/>
            <person name="Wang C."/>
            <person name="Huo Q."/>
            <person name="Li W."/>
            <person name="Guo W."/>
            <person name="Chen H."/>
            <person name="Chen S."/>
            <person name="Zhou L."/>
            <person name="Zhou L."/>
            <person name="Ni X."/>
            <person name="Tian J."/>
            <person name="Zhou Y."/>
            <person name="Sheng Y."/>
            <person name="Liu T."/>
            <person name="Pan Y."/>
            <person name="Xia L."/>
            <person name="Li J."/>
            <person name="Zhao F."/>
            <person name="Cao W."/>
        </authorList>
    </citation>
    <scope>NUCLEOTIDE SEQUENCE</scope>
    <source>
        <strain evidence="2">Rmic-2018</strain>
        <tissue evidence="2">Larvae</tissue>
    </source>
</reference>
<name>A0A9J6EBL4_RHIMP</name>